<name>A0A1C3VZZ0_9HYPH</name>
<evidence type="ECO:0000313" key="2">
    <source>
        <dbReference type="Proteomes" id="UP000199205"/>
    </source>
</evidence>
<protein>
    <recommendedName>
        <fullName evidence="3">DUF3606 domain-containing protein</fullName>
    </recommendedName>
</protein>
<evidence type="ECO:0008006" key="3">
    <source>
        <dbReference type="Google" id="ProtNLM"/>
    </source>
</evidence>
<accession>A0A1C3VZZ0</accession>
<evidence type="ECO:0000313" key="1">
    <source>
        <dbReference type="EMBL" id="SCB33236.1"/>
    </source>
</evidence>
<proteinExistence type="predicted"/>
<dbReference type="RefSeq" id="WP_092574322.1">
    <property type="nucleotide sequence ID" value="NZ_FMAF01000007.1"/>
</dbReference>
<gene>
    <name evidence="1" type="ORF">GA0061101_107204</name>
</gene>
<sequence>MDSQRTFQRRRPVRGAPYSLAEFQKKYRLDRGTAEDLFLRFGPSAIELDLLMKAKRRAPSFDELTKDMPHR</sequence>
<dbReference type="EMBL" id="FMAF01000007">
    <property type="protein sequence ID" value="SCB33236.1"/>
    <property type="molecule type" value="Genomic_DNA"/>
</dbReference>
<organism evidence="1 2">
    <name type="scientific">Rhizobium lusitanum</name>
    <dbReference type="NCBI Taxonomy" id="293958"/>
    <lineage>
        <taxon>Bacteria</taxon>
        <taxon>Pseudomonadati</taxon>
        <taxon>Pseudomonadota</taxon>
        <taxon>Alphaproteobacteria</taxon>
        <taxon>Hyphomicrobiales</taxon>
        <taxon>Rhizobiaceae</taxon>
        <taxon>Rhizobium/Agrobacterium group</taxon>
        <taxon>Rhizobium</taxon>
    </lineage>
</organism>
<dbReference type="Proteomes" id="UP000199205">
    <property type="component" value="Unassembled WGS sequence"/>
</dbReference>
<dbReference type="AlphaFoldDB" id="A0A1C3VZZ0"/>
<reference evidence="1 2" key="1">
    <citation type="submission" date="2016-08" db="EMBL/GenBank/DDBJ databases">
        <authorList>
            <person name="Seilhamer J.J."/>
        </authorList>
    </citation>
    <scope>NUCLEOTIDE SEQUENCE [LARGE SCALE GENOMIC DNA]</scope>
    <source>
        <strain evidence="1 2">P1-7</strain>
    </source>
</reference>
<dbReference type="OrthoDB" id="8421262at2"/>